<dbReference type="AlphaFoldDB" id="A0A3L7A2E3"/>
<comment type="caution">
    <text evidence="2">The sequence shown here is derived from an EMBL/GenBank/DDBJ whole genome shotgun (WGS) entry which is preliminary data.</text>
</comment>
<evidence type="ECO:0000313" key="3">
    <source>
        <dbReference type="Proteomes" id="UP000269692"/>
    </source>
</evidence>
<feature type="chain" id="PRO_5018329182" evidence="1">
    <location>
        <begin position="23"/>
        <end position="103"/>
    </location>
</feature>
<gene>
    <name evidence="2" type="ORF">D9R14_19395</name>
</gene>
<keyword evidence="1" id="KW-0732">Signal</keyword>
<organism evidence="2 3">
    <name type="scientific">Xanthobacter tagetidis</name>
    <dbReference type="NCBI Taxonomy" id="60216"/>
    <lineage>
        <taxon>Bacteria</taxon>
        <taxon>Pseudomonadati</taxon>
        <taxon>Pseudomonadota</taxon>
        <taxon>Alphaproteobacteria</taxon>
        <taxon>Hyphomicrobiales</taxon>
        <taxon>Xanthobacteraceae</taxon>
        <taxon>Xanthobacter</taxon>
    </lineage>
</organism>
<dbReference type="Proteomes" id="UP000269692">
    <property type="component" value="Unassembled WGS sequence"/>
</dbReference>
<dbReference type="RefSeq" id="WP_121625004.1">
    <property type="nucleotide sequence ID" value="NZ_JACIIW010000007.1"/>
</dbReference>
<keyword evidence="3" id="KW-1185">Reference proteome</keyword>
<accession>A0A3L7A2E3</accession>
<reference evidence="2 3" key="1">
    <citation type="submission" date="2018-10" db="EMBL/GenBank/DDBJ databases">
        <title>Xanthobacter tagetidis genome sequencing and assembly.</title>
        <authorList>
            <person name="Maclea K.S."/>
            <person name="Goen A.E."/>
            <person name="Fatima S.A."/>
        </authorList>
    </citation>
    <scope>NUCLEOTIDE SEQUENCE [LARGE SCALE GENOMIC DNA]</scope>
    <source>
        <strain evidence="2 3">ATCC 700314</strain>
    </source>
</reference>
<evidence type="ECO:0000313" key="2">
    <source>
        <dbReference type="EMBL" id="RLP74224.1"/>
    </source>
</evidence>
<evidence type="ECO:0000256" key="1">
    <source>
        <dbReference type="SAM" id="SignalP"/>
    </source>
</evidence>
<dbReference type="EMBL" id="RCTF01000020">
    <property type="protein sequence ID" value="RLP74224.1"/>
    <property type="molecule type" value="Genomic_DNA"/>
</dbReference>
<protein>
    <submittedName>
        <fullName evidence="2">Uncharacterized protein</fullName>
    </submittedName>
</protein>
<proteinExistence type="predicted"/>
<feature type="signal peptide" evidence="1">
    <location>
        <begin position="1"/>
        <end position="22"/>
    </location>
</feature>
<name>A0A3L7A2E3_9HYPH</name>
<dbReference type="OrthoDB" id="8410283at2"/>
<sequence>MKLSKSLALRLALAALFSVAIASEAAAWTRSGTVTTPRGTYTGSGCAAGVCARTASVTRPHGNSVSRSGSVARTSYPSYMYSRTTTGSYGRSVTRSGSVVVYP</sequence>